<dbReference type="EMBL" id="JABEQK010000019">
    <property type="protein sequence ID" value="MBB2206591.1"/>
    <property type="molecule type" value="Genomic_DNA"/>
</dbReference>
<dbReference type="RefSeq" id="WP_182951130.1">
    <property type="nucleotide sequence ID" value="NZ_JABEQK010000019.1"/>
</dbReference>
<evidence type="ECO:0000256" key="3">
    <source>
        <dbReference type="SAM" id="MobiDB-lite"/>
    </source>
</evidence>
<evidence type="ECO:0000313" key="7">
    <source>
        <dbReference type="Proteomes" id="UP000540556"/>
    </source>
</evidence>
<feature type="compositionally biased region" description="Basic residues" evidence="3">
    <location>
        <begin position="262"/>
        <end position="271"/>
    </location>
</feature>
<keyword evidence="4" id="KW-0732">Signal</keyword>
<keyword evidence="1 2" id="KW-0238">DNA-binding</keyword>
<comment type="subunit">
    <text evidence="2">Homodimer. Interacts with LigD.</text>
</comment>
<dbReference type="PIRSF" id="PIRSF006493">
    <property type="entry name" value="Prok_Ku"/>
    <property type="match status" value="1"/>
</dbReference>
<reference evidence="6 7" key="1">
    <citation type="submission" date="2020-04" db="EMBL/GenBank/DDBJ databases">
        <title>Description of novel Gluconacetobacter.</title>
        <authorList>
            <person name="Sombolestani A."/>
        </authorList>
    </citation>
    <scope>NUCLEOTIDE SEQUENCE [LARGE SCALE GENOMIC DNA]</scope>
    <source>
        <strain evidence="6 7">LMG 27800</strain>
    </source>
</reference>
<feature type="region of interest" description="Disordered" evidence="3">
    <location>
        <begin position="230"/>
        <end position="281"/>
    </location>
</feature>
<keyword evidence="2" id="KW-0234">DNA repair</keyword>
<dbReference type="AlphaFoldDB" id="A0A7W4PU22"/>
<keyword evidence="7" id="KW-1185">Reference proteome</keyword>
<dbReference type="GO" id="GO:0003690">
    <property type="term" value="F:double-stranded DNA binding"/>
    <property type="evidence" value="ECO:0007669"/>
    <property type="project" value="UniProtKB-UniRule"/>
</dbReference>
<accession>A0A7W4PU22</accession>
<dbReference type="Gene3D" id="2.40.290.10">
    <property type="match status" value="1"/>
</dbReference>
<dbReference type="Proteomes" id="UP000540556">
    <property type="component" value="Unassembled WGS sequence"/>
</dbReference>
<proteinExistence type="inferred from homology"/>
<dbReference type="InterPro" id="IPR009187">
    <property type="entry name" value="Prok_Ku"/>
</dbReference>
<dbReference type="NCBIfam" id="TIGR02772">
    <property type="entry name" value="Ku_bact"/>
    <property type="match status" value="1"/>
</dbReference>
<dbReference type="HAMAP" id="MF_01875">
    <property type="entry name" value="Prokaryotic_Ku"/>
    <property type="match status" value="1"/>
</dbReference>
<dbReference type="Pfam" id="PF02735">
    <property type="entry name" value="Ku"/>
    <property type="match status" value="1"/>
</dbReference>
<sequence length="281" mass="30744">MAARASWKGTLTIGKLACPVALFAAVSTSERIALHLVNRATGNRVHRHYVDSETGDEVARDDQVKGYETKNGDTVLLDPEEIAAAVPDSDKNLAVSAFIRCGEVDDVYLDRPYYLGPAEPAAEEAFALIREGLAQRKVVALARTVLFRRVRTLLIRAHEGTLIATTLNFDDEVRASQDAFRDIPDHPLPQEMLDLAAHIIETKRGHFDPSAFEDWYEAALAALVEAKLKGKAPVPPPHPAESKVVNLMDALRQSAGASSRPPGRKKPRSRARPTGESRRAS</sequence>
<dbReference type="GO" id="GO:0006310">
    <property type="term" value="P:DNA recombination"/>
    <property type="evidence" value="ECO:0007669"/>
    <property type="project" value="UniProtKB-KW"/>
</dbReference>
<protein>
    <recommendedName>
        <fullName evidence="2">Non-homologous end joining protein Ku</fullName>
    </recommendedName>
</protein>
<evidence type="ECO:0000259" key="5">
    <source>
        <dbReference type="SMART" id="SM00559"/>
    </source>
</evidence>
<comment type="caution">
    <text evidence="6">The sequence shown here is derived from an EMBL/GenBank/DDBJ whole genome shotgun (WGS) entry which is preliminary data.</text>
</comment>
<gene>
    <name evidence="2" type="primary">ku</name>
    <name evidence="6" type="ORF">HLH27_16465</name>
</gene>
<keyword evidence="2" id="KW-0227">DNA damage</keyword>
<evidence type="ECO:0000313" key="6">
    <source>
        <dbReference type="EMBL" id="MBB2206591.1"/>
    </source>
</evidence>
<keyword evidence="2" id="KW-0233">DNA recombination</keyword>
<evidence type="ECO:0000256" key="2">
    <source>
        <dbReference type="HAMAP-Rule" id="MF_01875"/>
    </source>
</evidence>
<dbReference type="SMART" id="SM00559">
    <property type="entry name" value="Ku78"/>
    <property type="match status" value="1"/>
</dbReference>
<dbReference type="SUPFAM" id="SSF100939">
    <property type="entry name" value="SPOC domain-like"/>
    <property type="match status" value="1"/>
</dbReference>
<comment type="similarity">
    <text evidence="2">Belongs to the prokaryotic Ku family.</text>
</comment>
<comment type="function">
    <text evidence="2">With LigD forms a non-homologous end joining (NHEJ) DNA repair enzyme, which repairs dsDNA breaks with reduced fidelity. Binds linear dsDNA with 5'- and 3'- overhangs but not closed circular dsDNA nor ssDNA. Recruits and stimulates the ligase activity of LigD.</text>
</comment>
<dbReference type="GO" id="GO:0006303">
    <property type="term" value="P:double-strand break repair via nonhomologous end joining"/>
    <property type="evidence" value="ECO:0007669"/>
    <property type="project" value="UniProtKB-UniRule"/>
</dbReference>
<evidence type="ECO:0000256" key="4">
    <source>
        <dbReference type="SAM" id="SignalP"/>
    </source>
</evidence>
<feature type="signal peptide" evidence="4">
    <location>
        <begin position="1"/>
        <end position="24"/>
    </location>
</feature>
<dbReference type="InterPro" id="IPR006164">
    <property type="entry name" value="DNA_bd_Ku70/Ku80"/>
</dbReference>
<feature type="chain" id="PRO_5031112000" description="Non-homologous end joining protein Ku" evidence="4">
    <location>
        <begin position="25"/>
        <end position="281"/>
    </location>
</feature>
<dbReference type="PANTHER" id="PTHR41251:SF1">
    <property type="entry name" value="NON-HOMOLOGOUS END JOINING PROTEIN KU"/>
    <property type="match status" value="1"/>
</dbReference>
<dbReference type="PANTHER" id="PTHR41251">
    <property type="entry name" value="NON-HOMOLOGOUS END JOINING PROTEIN KU"/>
    <property type="match status" value="1"/>
</dbReference>
<feature type="domain" description="Ku" evidence="5">
    <location>
        <begin position="55"/>
        <end position="185"/>
    </location>
</feature>
<organism evidence="6 7">
    <name type="scientific">Gluconacetobacter takamatsuzukensis</name>
    <dbReference type="NCBI Taxonomy" id="1286190"/>
    <lineage>
        <taxon>Bacteria</taxon>
        <taxon>Pseudomonadati</taxon>
        <taxon>Pseudomonadota</taxon>
        <taxon>Alphaproteobacteria</taxon>
        <taxon>Acetobacterales</taxon>
        <taxon>Acetobacteraceae</taxon>
        <taxon>Gluconacetobacter</taxon>
    </lineage>
</organism>
<evidence type="ECO:0000256" key="1">
    <source>
        <dbReference type="ARBA" id="ARBA00023125"/>
    </source>
</evidence>
<name>A0A7W4PU22_9PROT</name>
<dbReference type="InterPro" id="IPR016194">
    <property type="entry name" value="SPOC-like_C_dom_sf"/>
</dbReference>